<keyword evidence="4" id="KW-1185">Reference proteome</keyword>
<sequence>MTHNRANHQTDPASIMQTPTPTAAALLLLISPLLQAETSYRWVDENGVTVYSQSPPPQGEATIINHRYQGETSAGKPTGRARLNALRQQLEDRQEDRLLQKQTQQQADQQKTLKQQRCQSARHNLATLQSLGGRRLRTADGQYLRLTEEERQARIATAQQQINENCGR</sequence>
<protein>
    <recommendedName>
        <fullName evidence="2">DUF4124 domain-containing protein</fullName>
    </recommendedName>
</protein>
<dbReference type="Pfam" id="PF13511">
    <property type="entry name" value="DUF4124"/>
    <property type="match status" value="1"/>
</dbReference>
<name>G2DD26_9GAMM</name>
<dbReference type="EMBL" id="AFOC01000036">
    <property type="protein sequence ID" value="EGV51466.1"/>
    <property type="molecule type" value="Genomic_DNA"/>
</dbReference>
<organism evidence="3 4">
    <name type="scientific">endosymbiont of Riftia pachyptila</name>
    <name type="common">vent Ph05</name>
    <dbReference type="NCBI Taxonomy" id="1048808"/>
    <lineage>
        <taxon>Bacteria</taxon>
        <taxon>Pseudomonadati</taxon>
        <taxon>Pseudomonadota</taxon>
        <taxon>Gammaproteobacteria</taxon>
        <taxon>sulfur-oxidizing symbionts</taxon>
    </lineage>
</organism>
<reference evidence="3" key="1">
    <citation type="journal article" date="2011" name="ISME J.">
        <title>The endosymbionts of the deep-sea tubeworms Riftia pachyptila and Tevnia jerichonana share an identical physiology as revealed by proteogenomic analyses.</title>
        <authorList>
            <person name="Gardebrecht A."/>
            <person name="Markert S."/>
            <person name="Felbeck H."/>
            <person name="Thuermer A."/>
            <person name="Albrecht D."/>
            <person name="Wollherr A."/>
            <person name="Kabisch J."/>
            <person name="Lehmann R."/>
            <person name="Daniel R."/>
            <person name="Liesegang H."/>
            <person name="Hecker M."/>
            <person name="Sievert S.M."/>
            <person name="Schweder T."/>
        </authorList>
    </citation>
    <scope>NUCLEOTIDE SEQUENCE [LARGE SCALE GENOMIC DNA]</scope>
</reference>
<proteinExistence type="predicted"/>
<evidence type="ECO:0000313" key="3">
    <source>
        <dbReference type="EMBL" id="EGV51466.1"/>
    </source>
</evidence>
<dbReference type="Proteomes" id="UP000004491">
    <property type="component" value="Unassembled WGS sequence"/>
</dbReference>
<accession>G2DD26</accession>
<feature type="compositionally biased region" description="Low complexity" evidence="1">
    <location>
        <begin position="100"/>
        <end position="116"/>
    </location>
</feature>
<feature type="region of interest" description="Disordered" evidence="1">
    <location>
        <begin position="97"/>
        <end position="118"/>
    </location>
</feature>
<evidence type="ECO:0000256" key="1">
    <source>
        <dbReference type="SAM" id="MobiDB-lite"/>
    </source>
</evidence>
<gene>
    <name evidence="3" type="ORF">Rifp1Sym_bi00080</name>
</gene>
<evidence type="ECO:0000259" key="2">
    <source>
        <dbReference type="Pfam" id="PF13511"/>
    </source>
</evidence>
<dbReference type="InterPro" id="IPR025392">
    <property type="entry name" value="DUF4124"/>
</dbReference>
<evidence type="ECO:0000313" key="4">
    <source>
        <dbReference type="Proteomes" id="UP000004491"/>
    </source>
</evidence>
<comment type="caution">
    <text evidence="3">The sequence shown here is derived from an EMBL/GenBank/DDBJ whole genome shotgun (WGS) entry which is preliminary data.</text>
</comment>
<dbReference type="AlphaFoldDB" id="G2DD26"/>
<feature type="domain" description="DUF4124" evidence="2">
    <location>
        <begin position="26"/>
        <end position="61"/>
    </location>
</feature>